<dbReference type="SMART" id="SM00404">
    <property type="entry name" value="PTPc_motif"/>
    <property type="match status" value="1"/>
</dbReference>
<gene>
    <name evidence="7" type="primary">LOC101897377</name>
</gene>
<dbReference type="PANTHER" id="PTHR10367">
    <property type="entry name" value="MRNA-CAPPING ENZYME"/>
    <property type="match status" value="1"/>
</dbReference>
<dbReference type="InterPro" id="IPR020422">
    <property type="entry name" value="TYR_PHOSPHATASE_DUAL_dom"/>
</dbReference>
<proteinExistence type="predicted"/>
<evidence type="ECO:0000313" key="6">
    <source>
        <dbReference type="Proteomes" id="UP001652621"/>
    </source>
</evidence>
<dbReference type="SUPFAM" id="SSF52799">
    <property type="entry name" value="(Phosphotyrosine protein) phosphatases II"/>
    <property type="match status" value="1"/>
</dbReference>
<evidence type="ECO:0000256" key="2">
    <source>
        <dbReference type="ARBA" id="ARBA00022912"/>
    </source>
</evidence>
<dbReference type="Proteomes" id="UP001652621">
    <property type="component" value="Unplaced"/>
</dbReference>
<evidence type="ECO:0000313" key="7">
    <source>
        <dbReference type="RefSeq" id="XP_058982230.1"/>
    </source>
</evidence>
<feature type="region of interest" description="Disordered" evidence="3">
    <location>
        <begin position="293"/>
        <end position="383"/>
    </location>
</feature>
<dbReference type="GeneID" id="101897377"/>
<dbReference type="InterPro" id="IPR000340">
    <property type="entry name" value="Dual-sp_phosphatase_cat-dom"/>
</dbReference>
<feature type="region of interest" description="Disordered" evidence="3">
    <location>
        <begin position="169"/>
        <end position="277"/>
    </location>
</feature>
<dbReference type="InterPro" id="IPR051029">
    <property type="entry name" value="mRNA_Capping_Enz/RNA_Phosphat"/>
</dbReference>
<dbReference type="PROSITE" id="PS50054">
    <property type="entry name" value="TYR_PHOSPHATASE_DUAL"/>
    <property type="match status" value="1"/>
</dbReference>
<dbReference type="InterPro" id="IPR016130">
    <property type="entry name" value="Tyr_Pase_AS"/>
</dbReference>
<dbReference type="Gene3D" id="3.90.190.10">
    <property type="entry name" value="Protein tyrosine phosphatase superfamily"/>
    <property type="match status" value="1"/>
</dbReference>
<keyword evidence="2" id="KW-0904">Protein phosphatase</keyword>
<feature type="domain" description="Tyrosine specific protein phosphatases" evidence="5">
    <location>
        <begin position="97"/>
        <end position="166"/>
    </location>
</feature>
<evidence type="ECO:0000256" key="3">
    <source>
        <dbReference type="SAM" id="MobiDB-lite"/>
    </source>
</evidence>
<reference evidence="7" key="1">
    <citation type="submission" date="2025-08" db="UniProtKB">
        <authorList>
            <consortium name="RefSeq"/>
        </authorList>
    </citation>
    <scope>IDENTIFICATION</scope>
    <source>
        <strain evidence="7">Aabys</strain>
        <tissue evidence="7">Whole body</tissue>
    </source>
</reference>
<dbReference type="PANTHER" id="PTHR10367:SF9">
    <property type="entry name" value="DUAL-SPECIFICITY PHOSPHATASE 11 (RNA_RNP COMPLEX 1-INTERACTING)"/>
    <property type="match status" value="1"/>
</dbReference>
<dbReference type="Pfam" id="PF00782">
    <property type="entry name" value="DSPc"/>
    <property type="match status" value="1"/>
</dbReference>
<accession>A0ABM3V8V5</accession>
<sequence>MSRKIPDRWLDYTAVGDRIEGTRFIAFKVPLKPQLTDADNRFDGKILLEKVPNLGIIIDLTNTNRYYDPRQCFENEGVRHQKLMIPGHVTPPQRLVDKFKEYVKEFLQNNPDNDKLIGVHCTHGVNRTGFLICNYMVSEMSIAPNDAIEKFAKARGHKIERHNYLDALQRITGDPDDTNDTSNTETTALPMPTSPANANNRQSHHSPERSSWKNTTERDRVVENLDRRNANYHRNVNDRPPPPKMPRRFNDAKRGRRYRDKNEGQSHRRPKSGFQNFEFRGLSAITYGINDNGSSSHGRTAHPMYGYPNGPNNSNSSSSSHISRFEIDRSRNNDRYHSNSYSRERPDSKNRSYARDRGERQRSISAGRRQGSHPTNSSYQNRR</sequence>
<evidence type="ECO:0000259" key="5">
    <source>
        <dbReference type="PROSITE" id="PS50056"/>
    </source>
</evidence>
<evidence type="ECO:0000256" key="1">
    <source>
        <dbReference type="ARBA" id="ARBA00022801"/>
    </source>
</evidence>
<evidence type="ECO:0000259" key="4">
    <source>
        <dbReference type="PROSITE" id="PS50054"/>
    </source>
</evidence>
<keyword evidence="6" id="KW-1185">Reference proteome</keyword>
<feature type="compositionally biased region" description="Polar residues" evidence="3">
    <location>
        <begin position="372"/>
        <end position="383"/>
    </location>
</feature>
<feature type="compositionally biased region" description="Basic and acidic residues" evidence="3">
    <location>
        <begin position="205"/>
        <end position="229"/>
    </location>
</feature>
<dbReference type="InterPro" id="IPR003595">
    <property type="entry name" value="Tyr_Pase_cat"/>
</dbReference>
<dbReference type="PROSITE" id="PS50056">
    <property type="entry name" value="TYR_PHOSPHATASE_2"/>
    <property type="match status" value="1"/>
</dbReference>
<dbReference type="RefSeq" id="XP_058982230.1">
    <property type="nucleotide sequence ID" value="XM_059126247.1"/>
</dbReference>
<feature type="compositionally biased region" description="Basic and acidic residues" evidence="3">
    <location>
        <begin position="323"/>
        <end position="362"/>
    </location>
</feature>
<dbReference type="PROSITE" id="PS00383">
    <property type="entry name" value="TYR_PHOSPHATASE_1"/>
    <property type="match status" value="1"/>
</dbReference>
<dbReference type="InterPro" id="IPR029021">
    <property type="entry name" value="Prot-tyrosine_phosphatase-like"/>
</dbReference>
<name>A0ABM3V8V5_MUSDO</name>
<protein>
    <submittedName>
        <fullName evidence="7">RNA/RNP complex-1-interacting phosphatase isoform X1</fullName>
    </submittedName>
</protein>
<feature type="domain" description="Tyrosine-protein phosphatase" evidence="4">
    <location>
        <begin position="14"/>
        <end position="177"/>
    </location>
</feature>
<keyword evidence="1" id="KW-0378">Hydrolase</keyword>
<dbReference type="InterPro" id="IPR000387">
    <property type="entry name" value="Tyr_Pase_dom"/>
</dbReference>
<organism evidence="6 7">
    <name type="scientific">Musca domestica</name>
    <name type="common">House fly</name>
    <dbReference type="NCBI Taxonomy" id="7370"/>
    <lineage>
        <taxon>Eukaryota</taxon>
        <taxon>Metazoa</taxon>
        <taxon>Ecdysozoa</taxon>
        <taxon>Arthropoda</taxon>
        <taxon>Hexapoda</taxon>
        <taxon>Insecta</taxon>
        <taxon>Pterygota</taxon>
        <taxon>Neoptera</taxon>
        <taxon>Endopterygota</taxon>
        <taxon>Diptera</taxon>
        <taxon>Brachycera</taxon>
        <taxon>Muscomorpha</taxon>
        <taxon>Muscoidea</taxon>
        <taxon>Muscidae</taxon>
        <taxon>Musca</taxon>
    </lineage>
</organism>